<dbReference type="Proteomes" id="UP000075809">
    <property type="component" value="Unassembled WGS sequence"/>
</dbReference>
<dbReference type="PANTHER" id="PTHR11157">
    <property type="entry name" value="FATTY ACID ACYL TRANSFERASE-RELATED"/>
    <property type="match status" value="1"/>
</dbReference>
<feature type="transmembrane region" description="Helical" evidence="10">
    <location>
        <begin position="87"/>
        <end position="110"/>
    </location>
</feature>
<evidence type="ECO:0000313" key="12">
    <source>
        <dbReference type="Proteomes" id="UP000075809"/>
    </source>
</evidence>
<dbReference type="GO" id="GO:0034625">
    <property type="term" value="P:fatty acid elongation, monounsaturated fatty acid"/>
    <property type="evidence" value="ECO:0007669"/>
    <property type="project" value="TreeGrafter"/>
</dbReference>
<proteinExistence type="inferred from homology"/>
<keyword evidence="5 10" id="KW-0276">Fatty acid metabolism</keyword>
<protein>
    <recommendedName>
        <fullName evidence="10">Elongation of very long chain fatty acids protein</fullName>
        <ecNumber evidence="10">2.3.1.199</ecNumber>
    </recommendedName>
    <alternativeName>
        <fullName evidence="10">Very-long-chain 3-oxoacyl-CoA synthase</fullName>
    </alternativeName>
</protein>
<evidence type="ECO:0000313" key="11">
    <source>
        <dbReference type="EMBL" id="KYQ50703.1"/>
    </source>
</evidence>
<comment type="subcellular location">
    <subcellularLocation>
        <location evidence="1">Membrane</location>
        <topology evidence="1">Multi-pass membrane protein</topology>
    </subcellularLocation>
</comment>
<dbReference type="AlphaFoldDB" id="A0A151WSB1"/>
<feature type="transmembrane region" description="Helical" evidence="10">
    <location>
        <begin position="149"/>
        <end position="172"/>
    </location>
</feature>
<evidence type="ECO:0000256" key="4">
    <source>
        <dbReference type="ARBA" id="ARBA00022692"/>
    </source>
</evidence>
<keyword evidence="4 10" id="KW-0812">Transmembrane</keyword>
<dbReference type="InterPro" id="IPR002076">
    <property type="entry name" value="ELO_fam"/>
</dbReference>
<evidence type="ECO:0000256" key="8">
    <source>
        <dbReference type="ARBA" id="ARBA00023136"/>
    </source>
</evidence>
<evidence type="ECO:0000256" key="2">
    <source>
        <dbReference type="ARBA" id="ARBA00022516"/>
    </source>
</evidence>
<dbReference type="GO" id="GO:0005789">
    <property type="term" value="C:endoplasmic reticulum membrane"/>
    <property type="evidence" value="ECO:0007669"/>
    <property type="project" value="TreeGrafter"/>
</dbReference>
<comment type="similarity">
    <text evidence="10">Belongs to the ELO family.</text>
</comment>
<reference evidence="11 12" key="1">
    <citation type="submission" date="2015-09" db="EMBL/GenBank/DDBJ databases">
        <title>Trachymyrmex zeteki WGS genome.</title>
        <authorList>
            <person name="Nygaard S."/>
            <person name="Hu H."/>
            <person name="Boomsma J."/>
            <person name="Zhang G."/>
        </authorList>
    </citation>
    <scope>NUCLEOTIDE SEQUENCE [LARGE SCALE GENOMIC DNA]</scope>
    <source>
        <strain evidence="11">Tzet28-1</strain>
        <tissue evidence="11">Whole body</tissue>
    </source>
</reference>
<dbReference type="GO" id="GO:0034626">
    <property type="term" value="P:fatty acid elongation, polyunsaturated fatty acid"/>
    <property type="evidence" value="ECO:0007669"/>
    <property type="project" value="TreeGrafter"/>
</dbReference>
<keyword evidence="7 10" id="KW-0443">Lipid metabolism</keyword>
<dbReference type="EMBL" id="KQ982783">
    <property type="protein sequence ID" value="KYQ50703.1"/>
    <property type="molecule type" value="Genomic_DNA"/>
</dbReference>
<dbReference type="GO" id="GO:0019367">
    <property type="term" value="P:fatty acid elongation, saturated fatty acid"/>
    <property type="evidence" value="ECO:0007669"/>
    <property type="project" value="TreeGrafter"/>
</dbReference>
<evidence type="ECO:0000256" key="5">
    <source>
        <dbReference type="ARBA" id="ARBA00022832"/>
    </source>
</evidence>
<evidence type="ECO:0000256" key="7">
    <source>
        <dbReference type="ARBA" id="ARBA00023098"/>
    </source>
</evidence>
<feature type="transmembrane region" description="Helical" evidence="10">
    <location>
        <begin position="63"/>
        <end position="81"/>
    </location>
</feature>
<organism evidence="11 12">
    <name type="scientific">Mycetomoellerius zeteki</name>
    <dbReference type="NCBI Taxonomy" id="64791"/>
    <lineage>
        <taxon>Eukaryota</taxon>
        <taxon>Metazoa</taxon>
        <taxon>Ecdysozoa</taxon>
        <taxon>Arthropoda</taxon>
        <taxon>Hexapoda</taxon>
        <taxon>Insecta</taxon>
        <taxon>Pterygota</taxon>
        <taxon>Neoptera</taxon>
        <taxon>Endopterygota</taxon>
        <taxon>Hymenoptera</taxon>
        <taxon>Apocrita</taxon>
        <taxon>Aculeata</taxon>
        <taxon>Formicoidea</taxon>
        <taxon>Formicidae</taxon>
        <taxon>Myrmicinae</taxon>
        <taxon>Mycetomoellerius</taxon>
    </lineage>
</organism>
<keyword evidence="9 10" id="KW-0275">Fatty acid biosynthesis</keyword>
<keyword evidence="12" id="KW-1185">Reference proteome</keyword>
<gene>
    <name evidence="11" type="ORF">ALC60_10201</name>
</gene>
<dbReference type="GO" id="GO:0009922">
    <property type="term" value="F:fatty acid elongase activity"/>
    <property type="evidence" value="ECO:0007669"/>
    <property type="project" value="UniProtKB-EC"/>
</dbReference>
<dbReference type="GO" id="GO:0042761">
    <property type="term" value="P:very long-chain fatty acid biosynthetic process"/>
    <property type="evidence" value="ECO:0007669"/>
    <property type="project" value="TreeGrafter"/>
</dbReference>
<keyword evidence="2 10" id="KW-0444">Lipid biosynthesis</keyword>
<dbReference type="STRING" id="64791.A0A151WSB1"/>
<keyword evidence="3 10" id="KW-0808">Transferase</keyword>
<feature type="non-terminal residue" evidence="11">
    <location>
        <position position="1"/>
    </location>
</feature>
<evidence type="ECO:0000256" key="9">
    <source>
        <dbReference type="ARBA" id="ARBA00023160"/>
    </source>
</evidence>
<dbReference type="GO" id="GO:0030148">
    <property type="term" value="P:sphingolipid biosynthetic process"/>
    <property type="evidence" value="ECO:0007669"/>
    <property type="project" value="TreeGrafter"/>
</dbReference>
<dbReference type="EC" id="2.3.1.199" evidence="10"/>
<evidence type="ECO:0000256" key="10">
    <source>
        <dbReference type="RuleBase" id="RU361115"/>
    </source>
</evidence>
<evidence type="ECO:0000256" key="3">
    <source>
        <dbReference type="ARBA" id="ARBA00022679"/>
    </source>
</evidence>
<dbReference type="Pfam" id="PF01151">
    <property type="entry name" value="ELO"/>
    <property type="match status" value="1"/>
</dbReference>
<keyword evidence="8 10" id="KW-0472">Membrane</keyword>
<comment type="caution">
    <text evidence="10">Lacks conserved residue(s) required for the propagation of feature annotation.</text>
</comment>
<evidence type="ECO:0000256" key="6">
    <source>
        <dbReference type="ARBA" id="ARBA00022989"/>
    </source>
</evidence>
<feature type="transmembrane region" description="Helical" evidence="10">
    <location>
        <begin position="122"/>
        <end position="143"/>
    </location>
</feature>
<dbReference type="PANTHER" id="PTHR11157:SF113">
    <property type="entry name" value="ELONGATION OF VERY LONG CHAIN FATTY ACIDS PROTEIN"/>
    <property type="match status" value="1"/>
</dbReference>
<accession>A0A151WSB1</accession>
<comment type="catalytic activity">
    <reaction evidence="10">
        <text>a very-long-chain acyl-CoA + malonyl-CoA + H(+) = a very-long-chain 3-oxoacyl-CoA + CO2 + CoA</text>
        <dbReference type="Rhea" id="RHEA:32727"/>
        <dbReference type="ChEBI" id="CHEBI:15378"/>
        <dbReference type="ChEBI" id="CHEBI:16526"/>
        <dbReference type="ChEBI" id="CHEBI:57287"/>
        <dbReference type="ChEBI" id="CHEBI:57384"/>
        <dbReference type="ChEBI" id="CHEBI:90725"/>
        <dbReference type="ChEBI" id="CHEBI:90736"/>
        <dbReference type="EC" id="2.3.1.199"/>
    </reaction>
</comment>
<name>A0A151WSB1_9HYME</name>
<keyword evidence="6 10" id="KW-1133">Transmembrane helix</keyword>
<sequence length="183" mass="21842">NNELHMSIKLTQPLQHNRTKPTQKFSAITRCLWYYFLLKILDYVETGIFVLRKKDTQVTALHLYHHVSTFLLAWITLRYYAIPPIALMSIINSFIHTIMYTYYLLAAWGPNVQKAVAPIKRWITILQMVQFIVMILYGLQYILSGCKVTNYFIFCIYMGNVLINFYMFYNFYQKTYTKLKKTQ</sequence>
<evidence type="ECO:0000256" key="1">
    <source>
        <dbReference type="ARBA" id="ARBA00004141"/>
    </source>
</evidence>